<organism evidence="1 2">
    <name type="scientific">Glomus cerebriforme</name>
    <dbReference type="NCBI Taxonomy" id="658196"/>
    <lineage>
        <taxon>Eukaryota</taxon>
        <taxon>Fungi</taxon>
        <taxon>Fungi incertae sedis</taxon>
        <taxon>Mucoromycota</taxon>
        <taxon>Glomeromycotina</taxon>
        <taxon>Glomeromycetes</taxon>
        <taxon>Glomerales</taxon>
        <taxon>Glomeraceae</taxon>
        <taxon>Glomus</taxon>
    </lineage>
</organism>
<dbReference type="OrthoDB" id="2376222at2759"/>
<dbReference type="EMBL" id="QKYT01000121">
    <property type="protein sequence ID" value="RIA92661.1"/>
    <property type="molecule type" value="Genomic_DNA"/>
</dbReference>
<comment type="caution">
    <text evidence="1">The sequence shown here is derived from an EMBL/GenBank/DDBJ whole genome shotgun (WGS) entry which is preliminary data.</text>
</comment>
<reference evidence="1 2" key="1">
    <citation type="submission" date="2018-06" db="EMBL/GenBank/DDBJ databases">
        <title>Comparative genomics reveals the genomic features of Rhizophagus irregularis, R. cerebriforme, R. diaphanum and Gigaspora rosea, and their symbiotic lifestyle signature.</title>
        <authorList>
            <person name="Morin E."/>
            <person name="San Clemente H."/>
            <person name="Chen E.C.H."/>
            <person name="De La Providencia I."/>
            <person name="Hainaut M."/>
            <person name="Kuo A."/>
            <person name="Kohler A."/>
            <person name="Murat C."/>
            <person name="Tang N."/>
            <person name="Roy S."/>
            <person name="Loubradou J."/>
            <person name="Henrissat B."/>
            <person name="Grigoriev I.V."/>
            <person name="Corradi N."/>
            <person name="Roux C."/>
            <person name="Martin F.M."/>
        </authorList>
    </citation>
    <scope>NUCLEOTIDE SEQUENCE [LARGE SCALE GENOMIC DNA]</scope>
    <source>
        <strain evidence="1 2">DAOM 227022</strain>
    </source>
</reference>
<name>A0A397TCH5_9GLOM</name>
<dbReference type="Proteomes" id="UP000265703">
    <property type="component" value="Unassembled WGS sequence"/>
</dbReference>
<evidence type="ECO:0008006" key="3">
    <source>
        <dbReference type="Google" id="ProtNLM"/>
    </source>
</evidence>
<evidence type="ECO:0000313" key="2">
    <source>
        <dbReference type="Proteomes" id="UP000265703"/>
    </source>
</evidence>
<accession>A0A397TCH5</accession>
<keyword evidence="2" id="KW-1185">Reference proteome</keyword>
<dbReference type="AlphaFoldDB" id="A0A397TCH5"/>
<sequence length="477" mass="56644">MSNLNRDVLYLILEELQDDKNTLYSCLSVNKSWCIIIIPILWKDPWKFLKQKKKLLFLNVIISHLSNESRNNLIENVDIFTNSYQKPLFNYISFCKHLNFNVLMDIIHCTYFNYDDKISIVKNDIINLFINENTKFTHLYIPNNFDYQIHLIPGVEYCFSELQFLRCDFNINQNTLEGLAKIIESIKKLEFKPENNTGIIKLIEAQKNLNNIHLSYNRDDSFCKPVEESLFKHVDTIQYLKINWVPTTKEFLTYHVNLISLEITSIKNANWNHLENVSLPRLKILKVKEIPSNDLANLINNTKGHLTEINIGSSFPKGIDNKRLIQTICQKCPKLKYLMLLFKNKDISDIENLLIKCQYLNGLIIDVNRYEMEFDWNKLFNILIKSSPPSLFKFKFFVHRFRTSKLESLKFFFDNWKGRHPILLQIVPNYVRLESYIGKYIDIIEKYKAEGIIKKYDNDLNGNTFEEFEWIKEKKKI</sequence>
<dbReference type="SUPFAM" id="SSF52047">
    <property type="entry name" value="RNI-like"/>
    <property type="match status" value="1"/>
</dbReference>
<protein>
    <recommendedName>
        <fullName evidence="3">F-box domain-containing protein</fullName>
    </recommendedName>
</protein>
<proteinExistence type="predicted"/>
<gene>
    <name evidence="1" type="ORF">C1645_820400</name>
</gene>
<evidence type="ECO:0000313" key="1">
    <source>
        <dbReference type="EMBL" id="RIA92661.1"/>
    </source>
</evidence>